<evidence type="ECO:0000259" key="2">
    <source>
        <dbReference type="Pfam" id="PF19065"/>
    </source>
</evidence>
<accession>A0A6C0D7V4</accession>
<dbReference type="Pfam" id="PF19065">
    <property type="entry name" value="P8_CR"/>
    <property type="match status" value="1"/>
</dbReference>
<organism evidence="3">
    <name type="scientific">viral metagenome</name>
    <dbReference type="NCBI Taxonomy" id="1070528"/>
    <lineage>
        <taxon>unclassified sequences</taxon>
        <taxon>metagenomes</taxon>
        <taxon>organismal metagenomes</taxon>
    </lineage>
</organism>
<proteinExistence type="predicted"/>
<name>A0A6C0D7V4_9ZZZZ</name>
<evidence type="ECO:0000313" key="3">
    <source>
        <dbReference type="EMBL" id="QHT13126.1"/>
    </source>
</evidence>
<feature type="domain" description="Minor capsid protein P8 central region" evidence="2">
    <location>
        <begin position="35"/>
        <end position="155"/>
    </location>
</feature>
<dbReference type="AlphaFoldDB" id="A0A6C0D7V4"/>
<dbReference type="EMBL" id="MN739563">
    <property type="protein sequence ID" value="QHT13126.1"/>
    <property type="molecule type" value="Genomic_DNA"/>
</dbReference>
<evidence type="ECO:0000256" key="1">
    <source>
        <dbReference type="SAM" id="MobiDB-lite"/>
    </source>
</evidence>
<sequence>MNEINKLPIGFFQDYNPNVKDVRNQLVKNIIKVNQNELSNLEDIFFSDDNIDLINKQIVLTVWKRTNKQYKIDFQSKDKLIIVMRYVYIENAKHLPYNLKGQIHELNCNVVGEVIPSIITNFEQKLGYLRDIEKRGELPPLPKSSTADRTLPTATNRGF</sequence>
<feature type="compositionally biased region" description="Polar residues" evidence="1">
    <location>
        <begin position="143"/>
        <end position="159"/>
    </location>
</feature>
<reference evidence="3" key="1">
    <citation type="journal article" date="2020" name="Nature">
        <title>Giant virus diversity and host interactions through global metagenomics.</title>
        <authorList>
            <person name="Schulz F."/>
            <person name="Roux S."/>
            <person name="Paez-Espino D."/>
            <person name="Jungbluth S."/>
            <person name="Walsh D.A."/>
            <person name="Denef V.J."/>
            <person name="McMahon K.D."/>
            <person name="Konstantinidis K.T."/>
            <person name="Eloe-Fadrosh E.A."/>
            <person name="Kyrpides N.C."/>
            <person name="Woyke T."/>
        </authorList>
    </citation>
    <scope>NUCLEOTIDE SEQUENCE</scope>
    <source>
        <strain evidence="3">GVMAG-M-3300023174-131</strain>
    </source>
</reference>
<feature type="region of interest" description="Disordered" evidence="1">
    <location>
        <begin position="137"/>
        <end position="159"/>
    </location>
</feature>
<protein>
    <recommendedName>
        <fullName evidence="2">Minor capsid protein P8 central region domain-containing protein</fullName>
    </recommendedName>
</protein>
<dbReference type="InterPro" id="IPR043916">
    <property type="entry name" value="P8_CR"/>
</dbReference>